<dbReference type="GO" id="GO:0005524">
    <property type="term" value="F:ATP binding"/>
    <property type="evidence" value="ECO:0007669"/>
    <property type="project" value="UniProtKB-KW"/>
</dbReference>
<dbReference type="GO" id="GO:0006357">
    <property type="term" value="P:regulation of transcription by RNA polymerase II"/>
    <property type="evidence" value="ECO:0007669"/>
    <property type="project" value="EnsemblFungi"/>
</dbReference>
<evidence type="ECO:0000256" key="3">
    <source>
        <dbReference type="ARBA" id="ARBA00025768"/>
    </source>
</evidence>
<dbReference type="GeneID" id="34520633"/>
<dbReference type="STRING" id="1382522.W6ML82"/>
<comment type="subunit">
    <text evidence="4">Interacts with the elongator complex.</text>
</comment>
<dbReference type="GO" id="GO:0005737">
    <property type="term" value="C:cytoplasm"/>
    <property type="evidence" value="ECO:0007669"/>
    <property type="project" value="EnsemblFungi"/>
</dbReference>
<dbReference type="FunFam" id="3.40.50.300:FF:000827">
    <property type="entry name" value="KTI12 chromatin-associated homolog"/>
    <property type="match status" value="1"/>
</dbReference>
<dbReference type="GO" id="GO:0005634">
    <property type="term" value="C:nucleus"/>
    <property type="evidence" value="ECO:0007669"/>
    <property type="project" value="EnsemblFungi"/>
</dbReference>
<evidence type="ECO:0000256" key="1">
    <source>
        <dbReference type="ARBA" id="ARBA00022741"/>
    </source>
</evidence>
<dbReference type="GO" id="GO:0002098">
    <property type="term" value="P:tRNA wobble uridine modification"/>
    <property type="evidence" value="ECO:0007669"/>
    <property type="project" value="EnsemblFungi"/>
</dbReference>
<dbReference type="Pfam" id="PF08433">
    <property type="entry name" value="KTI12"/>
    <property type="match status" value="1"/>
</dbReference>
<dbReference type="Proteomes" id="UP000019384">
    <property type="component" value="Unassembled WGS sequence"/>
</dbReference>
<reference evidence="5" key="2">
    <citation type="submission" date="2014-02" db="EMBL/GenBank/DDBJ databases">
        <title>Complete DNA sequence of /Kuraishia capsulata/ illustrates novel genomic features among budding yeasts (/Saccharomycotina/).</title>
        <authorList>
            <person name="Morales L."/>
            <person name="Noel B."/>
            <person name="Porcel B."/>
            <person name="Marcet-Houben M."/>
            <person name="Hullo M-F."/>
            <person name="Sacerdot C."/>
            <person name="Tekaia F."/>
            <person name="Leh-Louis V."/>
            <person name="Despons L."/>
            <person name="Khanna V."/>
            <person name="Aury J-M."/>
            <person name="Barbe V."/>
            <person name="Couloux A."/>
            <person name="Labadie K."/>
            <person name="Pelletier E."/>
            <person name="Souciet J-L."/>
            <person name="Boekhout T."/>
            <person name="Gabaldon T."/>
            <person name="Wincker P."/>
            <person name="Dujon B."/>
        </authorList>
    </citation>
    <scope>NUCLEOTIDE SEQUENCE</scope>
    <source>
        <strain evidence="5">CBS 1993</strain>
    </source>
</reference>
<keyword evidence="2" id="KW-0067">ATP-binding</keyword>
<keyword evidence="1" id="KW-0547">Nucleotide-binding</keyword>
<proteinExistence type="inferred from homology"/>
<keyword evidence="6" id="KW-1185">Reference proteome</keyword>
<dbReference type="InterPro" id="IPR027417">
    <property type="entry name" value="P-loop_NTPase"/>
</dbReference>
<dbReference type="InterPro" id="IPR013641">
    <property type="entry name" value="KTI12/PSTK"/>
</dbReference>
<name>W6ML82_9ASCO</name>
<dbReference type="PANTHER" id="PTHR12435">
    <property type="match status" value="1"/>
</dbReference>
<reference evidence="5" key="1">
    <citation type="submission" date="2013-12" db="EMBL/GenBank/DDBJ databases">
        <authorList>
            <person name="Genoscope - CEA"/>
        </authorList>
    </citation>
    <scope>NUCLEOTIDE SEQUENCE</scope>
    <source>
        <strain evidence="5">CBS 1993</strain>
    </source>
</reference>
<evidence type="ECO:0000256" key="2">
    <source>
        <dbReference type="ARBA" id="ARBA00022840"/>
    </source>
</evidence>
<gene>
    <name evidence="5" type="ORF">KUCA_T00003227001</name>
</gene>
<accession>W6ML82</accession>
<sequence length="289" mass="32845">MPLILLSGFPSSGKTTWANKLADQMRERISSLSPGEPGSNLKVILHNDESLGIKHEDYIESRHEKAARGTQISAVKRDLSKNNVIILDSMAYIKGFRYQLHCESKALSTSHCVIHVLAPTEICFQWNSARPAAERWDEDLLKSLIMRYEEPDARNRWDSPLIGVAYDDQNLPFEEIWESVALKKGLRPNNATVLKPASSMSFLQELDQLTSSVVNKVVQHQQQQIGGQDVPIDKDLYVHLPQMQTVSIAQLQRIRRTYVTLNRMRTVDTTRITPLFVEYLNNSLESSES</sequence>
<dbReference type="RefSeq" id="XP_022459245.1">
    <property type="nucleotide sequence ID" value="XM_022601621.1"/>
</dbReference>
<dbReference type="OrthoDB" id="9972657at2759"/>
<dbReference type="EMBL" id="HG793128">
    <property type="protein sequence ID" value="CDK27249.1"/>
    <property type="molecule type" value="Genomic_DNA"/>
</dbReference>
<organism evidence="5 6">
    <name type="scientific">Kuraishia capsulata CBS 1993</name>
    <dbReference type="NCBI Taxonomy" id="1382522"/>
    <lineage>
        <taxon>Eukaryota</taxon>
        <taxon>Fungi</taxon>
        <taxon>Dikarya</taxon>
        <taxon>Ascomycota</taxon>
        <taxon>Saccharomycotina</taxon>
        <taxon>Pichiomycetes</taxon>
        <taxon>Pichiales</taxon>
        <taxon>Pichiaceae</taxon>
        <taxon>Kuraishia</taxon>
    </lineage>
</organism>
<comment type="similarity">
    <text evidence="3">Belongs to the KTI12 family.</text>
</comment>
<dbReference type="Gene3D" id="3.40.50.300">
    <property type="entry name" value="P-loop containing nucleotide triphosphate hydrolases"/>
    <property type="match status" value="1"/>
</dbReference>
<evidence type="ECO:0008006" key="7">
    <source>
        <dbReference type="Google" id="ProtNLM"/>
    </source>
</evidence>
<dbReference type="AlphaFoldDB" id="W6ML82"/>
<evidence type="ECO:0000313" key="6">
    <source>
        <dbReference type="Proteomes" id="UP000019384"/>
    </source>
</evidence>
<evidence type="ECO:0000313" key="5">
    <source>
        <dbReference type="EMBL" id="CDK27249.1"/>
    </source>
</evidence>
<protein>
    <recommendedName>
        <fullName evidence="7">Chromatin associated protein KTI12</fullName>
    </recommendedName>
</protein>
<dbReference type="SUPFAM" id="SSF52540">
    <property type="entry name" value="P-loop containing nucleoside triphosphate hydrolases"/>
    <property type="match status" value="1"/>
</dbReference>
<evidence type="ECO:0000256" key="4">
    <source>
        <dbReference type="ARBA" id="ARBA00063730"/>
    </source>
</evidence>
<dbReference type="GO" id="GO:0003682">
    <property type="term" value="F:chromatin binding"/>
    <property type="evidence" value="ECO:0007669"/>
    <property type="project" value="EnsemblFungi"/>
</dbReference>
<dbReference type="HOGENOM" id="CLU_027147_2_0_1"/>